<sequence length="374" mass="42568">MFNTNISSNTNVYGLSLKARSLSHVVAEPDHNRFLVGTNALKEENEVCLLEYREQEGVKCLSILPHPHEIWSITSSSFDANQFFTVYNTGSEFKSSLWEINTDNQNSLKELFELKDTQQPHQGMIKPILCDPSGSKDYVVSLDDSNIRVWSGIDNSSPTVLKNFGQNLTKLSVGCINSNISNQLATANDNNIRIWDIKSGKETHTFDKAHSGYIRDIDFNPNKKYNILSAGDDGKLKIWDTRHPKEPVKIFAGHNHWIWNAKFNKHHDQLIITSSSDNTVKLWNLYSLSSAISTSNSDESDNTTQQQNENTNNKPTGKKNKRNEDQLIKIYEEHEDSVYNISWSTSNFQFASLSYDGRLVMNDVPKEYSDILSY</sequence>
<protein>
    <submittedName>
        <fullName evidence="7">WD40 repeat-containing protein</fullName>
    </submittedName>
</protein>
<dbReference type="InterPro" id="IPR059104">
    <property type="entry name" value="Beta-prop_EIPR1-like"/>
</dbReference>
<dbReference type="InterPro" id="IPR001680">
    <property type="entry name" value="WD40_rpt"/>
</dbReference>
<dbReference type="InterPro" id="IPR036322">
    <property type="entry name" value="WD40_repeat_dom_sf"/>
</dbReference>
<evidence type="ECO:0000256" key="3">
    <source>
        <dbReference type="ARBA" id="ARBA00022737"/>
    </source>
</evidence>
<dbReference type="Pfam" id="PF00400">
    <property type="entry name" value="WD40"/>
    <property type="match status" value="1"/>
</dbReference>
<evidence type="ECO:0000256" key="5">
    <source>
        <dbReference type="SAM" id="MobiDB-lite"/>
    </source>
</evidence>
<feature type="repeat" description="WD" evidence="4">
    <location>
        <begin position="251"/>
        <end position="293"/>
    </location>
</feature>
<evidence type="ECO:0000256" key="1">
    <source>
        <dbReference type="ARBA" id="ARBA00005672"/>
    </source>
</evidence>
<dbReference type="SMART" id="SM00320">
    <property type="entry name" value="WD40"/>
    <property type="match status" value="6"/>
</dbReference>
<gene>
    <name evidence="7" type="ORF">DLAC_07115</name>
</gene>
<dbReference type="Gene3D" id="2.130.10.10">
    <property type="entry name" value="YVTN repeat-like/Quinoprotein amine dehydrogenase"/>
    <property type="match status" value="1"/>
</dbReference>
<dbReference type="PRINTS" id="PR00320">
    <property type="entry name" value="GPROTEINBRPT"/>
</dbReference>
<keyword evidence="8" id="KW-1185">Reference proteome</keyword>
<feature type="repeat" description="WD" evidence="4">
    <location>
        <begin position="207"/>
        <end position="249"/>
    </location>
</feature>
<dbReference type="InParanoid" id="A0A151ZEA8"/>
<dbReference type="PROSITE" id="PS50082">
    <property type="entry name" value="WD_REPEATS_2"/>
    <property type="match status" value="3"/>
</dbReference>
<dbReference type="AlphaFoldDB" id="A0A151ZEA8"/>
<keyword evidence="3" id="KW-0677">Repeat</keyword>
<accession>A0A151ZEA8</accession>
<evidence type="ECO:0000259" key="6">
    <source>
        <dbReference type="Pfam" id="PF23609"/>
    </source>
</evidence>
<feature type="compositionally biased region" description="Low complexity" evidence="5">
    <location>
        <begin position="293"/>
        <end position="315"/>
    </location>
</feature>
<dbReference type="Proteomes" id="UP000076078">
    <property type="component" value="Unassembled WGS sequence"/>
</dbReference>
<name>A0A151ZEA8_TIELA</name>
<comment type="similarity">
    <text evidence="1">Belongs to the WD repeat EIPR1 family.</text>
</comment>
<dbReference type="InterPro" id="IPR020472">
    <property type="entry name" value="WD40_PAC1"/>
</dbReference>
<dbReference type="SUPFAM" id="SSF50978">
    <property type="entry name" value="WD40 repeat-like"/>
    <property type="match status" value="1"/>
</dbReference>
<organism evidence="7 8">
    <name type="scientific">Tieghemostelium lacteum</name>
    <name type="common">Slime mold</name>
    <name type="synonym">Dictyostelium lacteum</name>
    <dbReference type="NCBI Taxonomy" id="361077"/>
    <lineage>
        <taxon>Eukaryota</taxon>
        <taxon>Amoebozoa</taxon>
        <taxon>Evosea</taxon>
        <taxon>Eumycetozoa</taxon>
        <taxon>Dictyostelia</taxon>
        <taxon>Dictyosteliales</taxon>
        <taxon>Raperosteliaceae</taxon>
        <taxon>Tieghemostelium</taxon>
    </lineage>
</organism>
<dbReference type="GO" id="GO:0016567">
    <property type="term" value="P:protein ubiquitination"/>
    <property type="evidence" value="ECO:0007669"/>
    <property type="project" value="TreeGrafter"/>
</dbReference>
<dbReference type="OrthoDB" id="196957at2759"/>
<evidence type="ECO:0000313" key="7">
    <source>
        <dbReference type="EMBL" id="KYQ92267.1"/>
    </source>
</evidence>
<evidence type="ECO:0000256" key="2">
    <source>
        <dbReference type="ARBA" id="ARBA00022574"/>
    </source>
</evidence>
<dbReference type="OMA" id="HQFLALH"/>
<evidence type="ECO:0000313" key="8">
    <source>
        <dbReference type="Proteomes" id="UP000076078"/>
    </source>
</evidence>
<dbReference type="InterPro" id="IPR019775">
    <property type="entry name" value="WD40_repeat_CS"/>
</dbReference>
<dbReference type="EMBL" id="LODT01000031">
    <property type="protein sequence ID" value="KYQ92267.1"/>
    <property type="molecule type" value="Genomic_DNA"/>
</dbReference>
<feature type="region of interest" description="Disordered" evidence="5">
    <location>
        <begin position="293"/>
        <end position="323"/>
    </location>
</feature>
<dbReference type="InterPro" id="IPR015943">
    <property type="entry name" value="WD40/YVTN_repeat-like_dom_sf"/>
</dbReference>
<comment type="caution">
    <text evidence="7">The sequence shown here is derived from an EMBL/GenBank/DDBJ whole genome shotgun (WGS) entry which is preliminary data.</text>
</comment>
<dbReference type="PROSITE" id="PS50294">
    <property type="entry name" value="WD_REPEATS_REGION"/>
    <property type="match status" value="2"/>
</dbReference>
<dbReference type="STRING" id="361077.A0A151ZEA8"/>
<keyword evidence="2 4" id="KW-0853">WD repeat</keyword>
<dbReference type="PANTHER" id="PTHR14205:SF15">
    <property type="entry name" value="EARP AND GARP COMPLEX-INTERACTING PROTEIN 1"/>
    <property type="match status" value="1"/>
</dbReference>
<reference evidence="7 8" key="1">
    <citation type="submission" date="2015-12" db="EMBL/GenBank/DDBJ databases">
        <title>Dictyostelia acquired genes for synthesis and detection of signals that induce cell-type specialization by lateral gene transfer from prokaryotes.</title>
        <authorList>
            <person name="Gloeckner G."/>
            <person name="Schaap P."/>
        </authorList>
    </citation>
    <scope>NUCLEOTIDE SEQUENCE [LARGE SCALE GENOMIC DNA]</scope>
    <source>
        <strain evidence="7 8">TK</strain>
    </source>
</reference>
<feature type="repeat" description="WD" evidence="4">
    <location>
        <begin position="184"/>
        <end position="205"/>
    </location>
</feature>
<dbReference type="PROSITE" id="PS00678">
    <property type="entry name" value="WD_REPEATS_1"/>
    <property type="match status" value="2"/>
</dbReference>
<feature type="domain" description="EIPR1-like beta-propeller" evidence="6">
    <location>
        <begin position="9"/>
        <end position="283"/>
    </location>
</feature>
<evidence type="ECO:0000256" key="4">
    <source>
        <dbReference type="PROSITE-ProRule" id="PRU00221"/>
    </source>
</evidence>
<dbReference type="FunCoup" id="A0A151ZEA8">
    <property type="interactions" value="228"/>
</dbReference>
<dbReference type="PANTHER" id="PTHR14205">
    <property type="entry name" value="WD-REPEAT PROTEIN"/>
    <property type="match status" value="1"/>
</dbReference>
<dbReference type="Pfam" id="PF23609">
    <property type="entry name" value="Beta-prop_EIPR1"/>
    <property type="match status" value="1"/>
</dbReference>
<dbReference type="FunFam" id="2.130.10.10:FF:000732">
    <property type="entry name" value="EARP-interacting protein homolog"/>
    <property type="match status" value="1"/>
</dbReference>
<proteinExistence type="inferred from homology"/>
<dbReference type="InterPro" id="IPR040323">
    <property type="entry name" value="EIPR1"/>
</dbReference>